<accession>A0A075P2R8</accession>
<dbReference type="CDD" id="cd19094">
    <property type="entry name" value="AKR_Tas-like"/>
    <property type="match status" value="1"/>
</dbReference>
<name>A0A075P2R8_9ALTE</name>
<dbReference type="RefSeq" id="WP_044058173.1">
    <property type="nucleotide sequence ID" value="NZ_CBCSKJ010000008.1"/>
</dbReference>
<dbReference type="InterPro" id="IPR050523">
    <property type="entry name" value="AKR_Detox_Biosynth"/>
</dbReference>
<dbReference type="Gene3D" id="3.20.20.100">
    <property type="entry name" value="NADP-dependent oxidoreductase domain"/>
    <property type="match status" value="1"/>
</dbReference>
<dbReference type="InterPro" id="IPR036812">
    <property type="entry name" value="NAD(P)_OxRdtase_dom_sf"/>
</dbReference>
<feature type="domain" description="NADP-dependent oxidoreductase" evidence="1">
    <location>
        <begin position="16"/>
        <end position="342"/>
    </location>
</feature>
<evidence type="ECO:0000313" key="3">
    <source>
        <dbReference type="Proteomes" id="UP000056090"/>
    </source>
</evidence>
<proteinExistence type="predicted"/>
<dbReference type="Pfam" id="PF00248">
    <property type="entry name" value="Aldo_ket_red"/>
    <property type="match status" value="1"/>
</dbReference>
<evidence type="ECO:0000259" key="1">
    <source>
        <dbReference type="Pfam" id="PF00248"/>
    </source>
</evidence>
<keyword evidence="3" id="KW-1185">Reference proteome</keyword>
<dbReference type="KEGG" id="aal:EP13_16475"/>
<sequence length="350" mass="38942">MQYHVLGSSGLKVSDVCLGTMTWGIQNTQSDADAQLALALERGVNVIDTAEMYPVPPNSDTYGDTERILGNWLSRHSDKRSELVVMTKIVGSGFTYIRNGGPITRTGIATALDASLARLKTDYIDVYQLHWPNRSTPHFGKHWPNRLTPSCINREQEVEGMRDILRGIKAALDAGKIRHWGLSDDTPWGIHTFLMLCHEMSVPKPVSIQNEFSLLHQKDWPYLIEMCAIEDIAYLPWSPLATGMLSGKYQNEARPAGSRWTLPQRQGLFRNKPQAQEATARYVKLAQDVGITPAQLALAWCKQVDGVTSTIIGATSEAQLSENINAFSLHLEAPVLDEISNIIRQYPAGF</sequence>
<dbReference type="PANTHER" id="PTHR43364:SF17">
    <property type="entry name" value="ALDO KETO REDUCTASE"/>
    <property type="match status" value="1"/>
</dbReference>
<evidence type="ECO:0000313" key="2">
    <source>
        <dbReference type="EMBL" id="AIG00152.1"/>
    </source>
</evidence>
<protein>
    <submittedName>
        <fullName evidence="2">Aldo/keto reductase</fullName>
    </submittedName>
</protein>
<reference evidence="2 3" key="1">
    <citation type="submission" date="2014-06" db="EMBL/GenBank/DDBJ databases">
        <title>Genomes of Alteromonas australica, a world apart.</title>
        <authorList>
            <person name="Gonzaga A."/>
            <person name="Lopez-Perez M."/>
            <person name="Rodriguez-Valera F."/>
        </authorList>
    </citation>
    <scope>NUCLEOTIDE SEQUENCE [LARGE SCALE GENOMIC DNA]</scope>
    <source>
        <strain evidence="2 3">H 17</strain>
    </source>
</reference>
<dbReference type="GeneID" id="78256481"/>
<dbReference type="PANTHER" id="PTHR43364">
    <property type="entry name" value="NADH-SPECIFIC METHYLGLYOXAL REDUCTASE-RELATED"/>
    <property type="match status" value="1"/>
</dbReference>
<gene>
    <name evidence="2" type="ORF">EP13_16475</name>
</gene>
<dbReference type="Proteomes" id="UP000056090">
    <property type="component" value="Chromosome"/>
</dbReference>
<dbReference type="eggNOG" id="COG0667">
    <property type="taxonomic scope" value="Bacteria"/>
</dbReference>
<dbReference type="InterPro" id="IPR023210">
    <property type="entry name" value="NADP_OxRdtase_dom"/>
</dbReference>
<organism evidence="2 3">
    <name type="scientific">Alteromonas australica</name>
    <dbReference type="NCBI Taxonomy" id="589873"/>
    <lineage>
        <taxon>Bacteria</taxon>
        <taxon>Pseudomonadati</taxon>
        <taxon>Pseudomonadota</taxon>
        <taxon>Gammaproteobacteria</taxon>
        <taxon>Alteromonadales</taxon>
        <taxon>Alteromonadaceae</taxon>
        <taxon>Alteromonas/Salinimonas group</taxon>
        <taxon>Alteromonas</taxon>
    </lineage>
</organism>
<dbReference type="SUPFAM" id="SSF51430">
    <property type="entry name" value="NAD(P)-linked oxidoreductase"/>
    <property type="match status" value="1"/>
</dbReference>
<dbReference type="EMBL" id="CP008849">
    <property type="protein sequence ID" value="AIG00152.1"/>
    <property type="molecule type" value="Genomic_DNA"/>
</dbReference>
<dbReference type="AlphaFoldDB" id="A0A075P2R8"/>